<dbReference type="PROSITE" id="PS50110">
    <property type="entry name" value="RESPONSE_REGULATORY"/>
    <property type="match status" value="1"/>
</dbReference>
<feature type="modified residue" description="4-aspartylphosphate" evidence="5">
    <location>
        <position position="55"/>
    </location>
</feature>
<dbReference type="InterPro" id="IPR001789">
    <property type="entry name" value="Sig_transdc_resp-reg_receiver"/>
</dbReference>
<dbReference type="EMBL" id="QZKU01000126">
    <property type="protein sequence ID" value="RJP16648.1"/>
    <property type="molecule type" value="Genomic_DNA"/>
</dbReference>
<dbReference type="InterPro" id="IPR050595">
    <property type="entry name" value="Bact_response_regulator"/>
</dbReference>
<accession>A0A3A4N3Z3</accession>
<evidence type="ECO:0000256" key="2">
    <source>
        <dbReference type="ARBA" id="ARBA00023012"/>
    </source>
</evidence>
<keyword evidence="2" id="KW-0902">Two-component regulatory system</keyword>
<dbReference type="PANTHER" id="PTHR44591:SF3">
    <property type="entry name" value="RESPONSE REGULATORY DOMAIN-CONTAINING PROTEIN"/>
    <property type="match status" value="1"/>
</dbReference>
<evidence type="ECO:0000256" key="1">
    <source>
        <dbReference type="ARBA" id="ARBA00022553"/>
    </source>
</evidence>
<evidence type="ECO:0000256" key="4">
    <source>
        <dbReference type="ARBA" id="ARBA00023163"/>
    </source>
</evidence>
<feature type="domain" description="Response regulatory" evidence="6">
    <location>
        <begin position="6"/>
        <end position="120"/>
    </location>
</feature>
<protein>
    <submittedName>
        <fullName evidence="7">Response regulator</fullName>
    </submittedName>
</protein>
<dbReference type="Gene3D" id="3.40.50.2300">
    <property type="match status" value="1"/>
</dbReference>
<dbReference type="InterPro" id="IPR011006">
    <property type="entry name" value="CheY-like_superfamily"/>
</dbReference>
<sequence>MNNRQSILLVDDDQEFRKAMKKMFEKSGYDVTVAADGQEALVALSGKSFDLIISDLRMPNLNGMELMEELKRRKINLPVIFITAYGEVESYMDLMNLGAFEYINKPVKGHEILGVVRKALESASPSDRI</sequence>
<dbReference type="Pfam" id="PF00072">
    <property type="entry name" value="Response_reg"/>
    <property type="match status" value="1"/>
</dbReference>
<evidence type="ECO:0000256" key="3">
    <source>
        <dbReference type="ARBA" id="ARBA00023015"/>
    </source>
</evidence>
<dbReference type="FunFam" id="3.40.50.2300:FF:000018">
    <property type="entry name" value="DNA-binding transcriptional regulator NtrC"/>
    <property type="match status" value="1"/>
</dbReference>
<reference evidence="7 8" key="1">
    <citation type="journal article" date="2017" name="ISME J.">
        <title>Energy and carbon metabolisms in a deep terrestrial subsurface fluid microbial community.</title>
        <authorList>
            <person name="Momper L."/>
            <person name="Jungbluth S.P."/>
            <person name="Lee M.D."/>
            <person name="Amend J.P."/>
        </authorList>
    </citation>
    <scope>NUCLEOTIDE SEQUENCE [LARGE SCALE GENOMIC DNA]</scope>
    <source>
        <strain evidence="7">SURF_5</strain>
    </source>
</reference>
<evidence type="ECO:0000313" key="8">
    <source>
        <dbReference type="Proteomes" id="UP000265882"/>
    </source>
</evidence>
<comment type="caution">
    <text evidence="7">The sequence shown here is derived from an EMBL/GenBank/DDBJ whole genome shotgun (WGS) entry which is preliminary data.</text>
</comment>
<evidence type="ECO:0000259" key="6">
    <source>
        <dbReference type="PROSITE" id="PS50110"/>
    </source>
</evidence>
<dbReference type="CDD" id="cd00156">
    <property type="entry name" value="REC"/>
    <property type="match status" value="1"/>
</dbReference>
<evidence type="ECO:0000256" key="5">
    <source>
        <dbReference type="PROSITE-ProRule" id="PRU00169"/>
    </source>
</evidence>
<dbReference type="GO" id="GO:0000160">
    <property type="term" value="P:phosphorelay signal transduction system"/>
    <property type="evidence" value="ECO:0007669"/>
    <property type="project" value="UniProtKB-KW"/>
</dbReference>
<gene>
    <name evidence="7" type="ORF">C4520_18190</name>
</gene>
<dbReference type="AlphaFoldDB" id="A0A3A4N3Z3"/>
<organism evidence="7 8">
    <name type="scientific">Abyssobacteria bacterium (strain SURF_5)</name>
    <dbReference type="NCBI Taxonomy" id="2093360"/>
    <lineage>
        <taxon>Bacteria</taxon>
        <taxon>Pseudomonadati</taxon>
        <taxon>Candidatus Hydrogenedentota</taxon>
        <taxon>Candidatus Abyssobacteria</taxon>
    </lineage>
</organism>
<proteinExistence type="predicted"/>
<dbReference type="Proteomes" id="UP000265882">
    <property type="component" value="Unassembled WGS sequence"/>
</dbReference>
<keyword evidence="1 5" id="KW-0597">Phosphoprotein</keyword>
<dbReference type="PANTHER" id="PTHR44591">
    <property type="entry name" value="STRESS RESPONSE REGULATOR PROTEIN 1"/>
    <property type="match status" value="1"/>
</dbReference>
<keyword evidence="3" id="KW-0805">Transcription regulation</keyword>
<dbReference type="SMART" id="SM00448">
    <property type="entry name" value="REC"/>
    <property type="match status" value="1"/>
</dbReference>
<keyword evidence="4" id="KW-0804">Transcription</keyword>
<evidence type="ECO:0000313" key="7">
    <source>
        <dbReference type="EMBL" id="RJP16648.1"/>
    </source>
</evidence>
<dbReference type="SUPFAM" id="SSF52172">
    <property type="entry name" value="CheY-like"/>
    <property type="match status" value="1"/>
</dbReference>
<name>A0A3A4N3Z3_ABYX5</name>